<dbReference type="Proteomes" id="UP001165120">
    <property type="component" value="Unassembled WGS sequence"/>
</dbReference>
<proteinExistence type="predicted"/>
<organism evidence="2 3">
    <name type="scientific">Candida boidinii</name>
    <name type="common">Yeast</name>
    <dbReference type="NCBI Taxonomy" id="5477"/>
    <lineage>
        <taxon>Eukaryota</taxon>
        <taxon>Fungi</taxon>
        <taxon>Dikarya</taxon>
        <taxon>Ascomycota</taxon>
        <taxon>Saccharomycotina</taxon>
        <taxon>Pichiomycetes</taxon>
        <taxon>Pichiales</taxon>
        <taxon>Pichiaceae</taxon>
        <taxon>Ogataea</taxon>
        <taxon>Ogataea/Candida clade</taxon>
    </lineage>
</organism>
<evidence type="ECO:0000313" key="2">
    <source>
        <dbReference type="EMBL" id="GME81354.1"/>
    </source>
</evidence>
<gene>
    <name evidence="2" type="ORF">Cboi02_000657100</name>
</gene>
<dbReference type="EMBL" id="BSXN01004492">
    <property type="protein sequence ID" value="GME81354.1"/>
    <property type="molecule type" value="Genomic_DNA"/>
</dbReference>
<feature type="compositionally biased region" description="Polar residues" evidence="1">
    <location>
        <begin position="47"/>
        <end position="59"/>
    </location>
</feature>
<protein>
    <submittedName>
        <fullName evidence="2">Unnamed protein product</fullName>
    </submittedName>
</protein>
<comment type="caution">
    <text evidence="2">The sequence shown here is derived from an EMBL/GenBank/DDBJ whole genome shotgun (WGS) entry which is preliminary data.</text>
</comment>
<evidence type="ECO:0000313" key="3">
    <source>
        <dbReference type="Proteomes" id="UP001165120"/>
    </source>
</evidence>
<evidence type="ECO:0000256" key="1">
    <source>
        <dbReference type="SAM" id="MobiDB-lite"/>
    </source>
</evidence>
<reference evidence="2" key="1">
    <citation type="submission" date="2023-04" db="EMBL/GenBank/DDBJ databases">
        <title>Candida boidinii NBRC 10035.</title>
        <authorList>
            <person name="Ichikawa N."/>
            <person name="Sato H."/>
            <person name="Tonouchi N."/>
        </authorList>
    </citation>
    <scope>NUCLEOTIDE SEQUENCE</scope>
    <source>
        <strain evidence="2">NBRC 10035</strain>
    </source>
</reference>
<keyword evidence="3" id="KW-1185">Reference proteome</keyword>
<feature type="region of interest" description="Disordered" evidence="1">
    <location>
        <begin position="38"/>
        <end position="59"/>
    </location>
</feature>
<name>A0A9W6T6R8_CANBO</name>
<sequence>MQNLPSNPISSNSQLPPLRSLKLDLPNAVNLESVSANVNSNSNNNNTTGMQISTFSPPTNKLQPSFSNTSLLISGTPNSNSNSYANLSNLSIETPIAQQASSSSILDRQNNNDMLSINLNQRGNTTSDITNVNVNGYFQR</sequence>
<dbReference type="AlphaFoldDB" id="A0A9W6T6R8"/>
<accession>A0A9W6T6R8</accession>